<organism evidence="1 2">
    <name type="scientific">Enterovirga aerilata</name>
    <dbReference type="NCBI Taxonomy" id="2730920"/>
    <lineage>
        <taxon>Bacteria</taxon>
        <taxon>Pseudomonadati</taxon>
        <taxon>Pseudomonadota</taxon>
        <taxon>Alphaproteobacteria</taxon>
        <taxon>Hyphomicrobiales</taxon>
        <taxon>Methylobacteriaceae</taxon>
        <taxon>Enterovirga</taxon>
    </lineage>
</organism>
<dbReference type="InterPro" id="IPR036397">
    <property type="entry name" value="RNaseH_sf"/>
</dbReference>
<dbReference type="AlphaFoldDB" id="A0A849IF02"/>
<gene>
    <name evidence="1" type="ORF">HJG44_08675</name>
</gene>
<evidence type="ECO:0000313" key="2">
    <source>
        <dbReference type="Proteomes" id="UP000564885"/>
    </source>
</evidence>
<reference evidence="1 2" key="1">
    <citation type="submission" date="2020-04" db="EMBL/GenBank/DDBJ databases">
        <title>Enterovirga sp. isolate from soil.</title>
        <authorList>
            <person name="Chea S."/>
            <person name="Kim D.-U."/>
        </authorList>
    </citation>
    <scope>NUCLEOTIDE SEQUENCE [LARGE SCALE GENOMIC DNA]</scope>
    <source>
        <strain evidence="1 2">DB1703</strain>
    </source>
</reference>
<dbReference type="RefSeq" id="WP_171217930.1">
    <property type="nucleotide sequence ID" value="NZ_JABEPP010000002.1"/>
</dbReference>
<dbReference type="GO" id="GO:0003676">
    <property type="term" value="F:nucleic acid binding"/>
    <property type="evidence" value="ECO:0007669"/>
    <property type="project" value="InterPro"/>
</dbReference>
<dbReference type="EMBL" id="JABEPP010000002">
    <property type="protein sequence ID" value="NNM72463.1"/>
    <property type="molecule type" value="Genomic_DNA"/>
</dbReference>
<comment type="caution">
    <text evidence="1">The sequence shown here is derived from an EMBL/GenBank/DDBJ whole genome shotgun (WGS) entry which is preliminary data.</text>
</comment>
<sequence>MHDTQLMLAFADENMMDKMLATGVRVYVPEMSGYSDEFDRMINKDDMMSVPPDDVIDPLTGELTMPGMKNYGGGDVDATYRLAKALDPILRRDQKQYQCYRKIQFPALLTFARVAERYGIMIDQDHLDALGVEIAR</sequence>
<evidence type="ECO:0000313" key="1">
    <source>
        <dbReference type="EMBL" id="NNM72463.1"/>
    </source>
</evidence>
<proteinExistence type="predicted"/>
<dbReference type="Gene3D" id="3.30.420.10">
    <property type="entry name" value="Ribonuclease H-like superfamily/Ribonuclease H"/>
    <property type="match status" value="1"/>
</dbReference>
<protein>
    <submittedName>
        <fullName evidence="1">Uncharacterized protein</fullName>
    </submittedName>
</protein>
<name>A0A849IF02_9HYPH</name>
<dbReference type="Proteomes" id="UP000564885">
    <property type="component" value="Unassembled WGS sequence"/>
</dbReference>
<keyword evidence="2" id="KW-1185">Reference proteome</keyword>
<accession>A0A849IF02</accession>